<keyword evidence="5" id="KW-1185">Reference proteome</keyword>
<dbReference type="RefSeq" id="WP_103853563.1">
    <property type="nucleotide sequence ID" value="NZ_PQVJ01000014.1"/>
</dbReference>
<protein>
    <submittedName>
        <fullName evidence="3">Thioredoxin</fullName>
    </submittedName>
</protein>
<gene>
    <name evidence="3" type="ORF">EV689_10726</name>
    <name evidence="2" type="ORF">NCTC11188_02016</name>
</gene>
<dbReference type="SUPFAM" id="SSF52833">
    <property type="entry name" value="Thioredoxin-like"/>
    <property type="match status" value="1"/>
</dbReference>
<name>A0A379AZG0_AVIGA</name>
<dbReference type="Proteomes" id="UP000294683">
    <property type="component" value="Unassembled WGS sequence"/>
</dbReference>
<dbReference type="Proteomes" id="UP000255113">
    <property type="component" value="Unassembled WGS sequence"/>
</dbReference>
<evidence type="ECO:0000259" key="1">
    <source>
        <dbReference type="Pfam" id="PF00085"/>
    </source>
</evidence>
<dbReference type="AlphaFoldDB" id="A0A379AZG0"/>
<reference evidence="2 4" key="1">
    <citation type="submission" date="2018-06" db="EMBL/GenBank/DDBJ databases">
        <authorList>
            <consortium name="Pathogen Informatics"/>
            <person name="Doyle S."/>
        </authorList>
    </citation>
    <scope>NUCLEOTIDE SEQUENCE [LARGE SCALE GENOMIC DNA]</scope>
    <source>
        <strain evidence="2 4">NCTC11188</strain>
    </source>
</reference>
<dbReference type="InterPro" id="IPR013766">
    <property type="entry name" value="Thioredoxin_domain"/>
</dbReference>
<evidence type="ECO:0000313" key="5">
    <source>
        <dbReference type="Proteomes" id="UP000294683"/>
    </source>
</evidence>
<sequence length="107" mass="12173">MKIATTLKEIEQHINENPFALLLIKAPNCGVCTAVAQQLEALLPTYPTLSAMQANIADIPEMASYFHALTAPVVLIFYQQKEVERFARFVPLQELKVRLDFWQNFHA</sequence>
<dbReference type="CDD" id="cd02947">
    <property type="entry name" value="TRX_family"/>
    <property type="match status" value="1"/>
</dbReference>
<evidence type="ECO:0000313" key="4">
    <source>
        <dbReference type="Proteomes" id="UP000255113"/>
    </source>
</evidence>
<dbReference type="EMBL" id="SNXJ01000007">
    <property type="protein sequence ID" value="TDP28080.1"/>
    <property type="molecule type" value="Genomic_DNA"/>
</dbReference>
<feature type="domain" description="Thioredoxin" evidence="1">
    <location>
        <begin position="6"/>
        <end position="95"/>
    </location>
</feature>
<reference evidence="3 5" key="2">
    <citation type="submission" date="2019-03" db="EMBL/GenBank/DDBJ databases">
        <title>Genomic Encyclopedia of Type Strains, Phase IV (KMG-IV): sequencing the most valuable type-strain genomes for metagenomic binning, comparative biology and taxonomic classification.</title>
        <authorList>
            <person name="Goeker M."/>
        </authorList>
    </citation>
    <scope>NUCLEOTIDE SEQUENCE [LARGE SCALE GENOMIC DNA]</scope>
    <source>
        <strain evidence="3 5">DSM 17481</strain>
    </source>
</reference>
<organism evidence="2 4">
    <name type="scientific">Avibacterium gallinarum</name>
    <name type="common">Pasteurella gallinarum</name>
    <dbReference type="NCBI Taxonomy" id="755"/>
    <lineage>
        <taxon>Bacteria</taxon>
        <taxon>Pseudomonadati</taxon>
        <taxon>Pseudomonadota</taxon>
        <taxon>Gammaproteobacteria</taxon>
        <taxon>Pasteurellales</taxon>
        <taxon>Pasteurellaceae</taxon>
        <taxon>Avibacterium</taxon>
    </lineage>
</organism>
<accession>A0A379AZG0</accession>
<evidence type="ECO:0000313" key="2">
    <source>
        <dbReference type="EMBL" id="SUB28036.1"/>
    </source>
</evidence>
<proteinExistence type="predicted"/>
<dbReference type="InterPro" id="IPR036249">
    <property type="entry name" value="Thioredoxin-like_sf"/>
</dbReference>
<dbReference type="EMBL" id="UGSQ01000003">
    <property type="protein sequence ID" value="SUB28036.1"/>
    <property type="molecule type" value="Genomic_DNA"/>
</dbReference>
<evidence type="ECO:0000313" key="3">
    <source>
        <dbReference type="EMBL" id="TDP28080.1"/>
    </source>
</evidence>
<dbReference type="Gene3D" id="3.40.30.10">
    <property type="entry name" value="Glutaredoxin"/>
    <property type="match status" value="1"/>
</dbReference>
<dbReference type="Pfam" id="PF00085">
    <property type="entry name" value="Thioredoxin"/>
    <property type="match status" value="1"/>
</dbReference>